<dbReference type="Pfam" id="PF03781">
    <property type="entry name" value="FGE-sulfatase"/>
    <property type="match status" value="1"/>
</dbReference>
<dbReference type="InterPro" id="IPR051043">
    <property type="entry name" value="Sulfatase_Mod_Factor_Kinase"/>
</dbReference>
<name>A0ABQ6GCF3_9BACL</name>
<reference evidence="2 3" key="1">
    <citation type="submission" date="2023-03" db="EMBL/GenBank/DDBJ databases">
        <title>Draft genome sequence of the bacteria which degrade cell wall of Tricholomamatutake.</title>
        <authorList>
            <person name="Konishi Y."/>
            <person name="Fukuta Y."/>
            <person name="Shirasaka N."/>
        </authorList>
    </citation>
    <scope>NUCLEOTIDE SEQUENCE [LARGE SCALE GENOMIC DNA]</scope>
    <source>
        <strain evidence="3">mu1</strain>
    </source>
</reference>
<evidence type="ECO:0000313" key="2">
    <source>
        <dbReference type="EMBL" id="GLX67765.1"/>
    </source>
</evidence>
<dbReference type="Gene3D" id="3.90.1580.10">
    <property type="entry name" value="paralog of FGE (formylglycine-generating enzyme)"/>
    <property type="match status" value="1"/>
</dbReference>
<dbReference type="SUPFAM" id="SSF56436">
    <property type="entry name" value="C-type lectin-like"/>
    <property type="match status" value="1"/>
</dbReference>
<dbReference type="PANTHER" id="PTHR23150:SF19">
    <property type="entry name" value="FORMYLGLYCINE-GENERATING ENZYME"/>
    <property type="match status" value="1"/>
</dbReference>
<dbReference type="InterPro" id="IPR005532">
    <property type="entry name" value="SUMF_dom"/>
</dbReference>
<accession>A0ABQ6GCF3</accession>
<organism evidence="2 3">
    <name type="scientific">Paenibacillus glycanilyticus</name>
    <dbReference type="NCBI Taxonomy" id="126569"/>
    <lineage>
        <taxon>Bacteria</taxon>
        <taxon>Bacillati</taxon>
        <taxon>Bacillota</taxon>
        <taxon>Bacilli</taxon>
        <taxon>Bacillales</taxon>
        <taxon>Paenibacillaceae</taxon>
        <taxon>Paenibacillus</taxon>
    </lineage>
</organism>
<evidence type="ECO:0000313" key="3">
    <source>
        <dbReference type="Proteomes" id="UP001157114"/>
    </source>
</evidence>
<evidence type="ECO:0000259" key="1">
    <source>
        <dbReference type="Pfam" id="PF03781"/>
    </source>
</evidence>
<dbReference type="InterPro" id="IPR042095">
    <property type="entry name" value="SUMF_sf"/>
</dbReference>
<comment type="caution">
    <text evidence="2">The sequence shown here is derived from an EMBL/GenBank/DDBJ whole genome shotgun (WGS) entry which is preliminary data.</text>
</comment>
<sequence>MAQESENNAVKSCCSTDRSSVVIAPKNLKLKAAVKPADSKPAAELDPDTTGMVLIPGGTFLMGTNDKEGFPADGEGPVHSVTVDRFYMDETAVTNGQFGRFVAATGYVTEAQKFGWSYVFHLFVSEAEAAKVKTVPQTAP</sequence>
<protein>
    <recommendedName>
        <fullName evidence="1">Sulfatase-modifying factor enzyme-like domain-containing protein</fullName>
    </recommendedName>
</protein>
<dbReference type="PANTHER" id="PTHR23150">
    <property type="entry name" value="SULFATASE MODIFYING FACTOR 1, 2"/>
    <property type="match status" value="1"/>
</dbReference>
<gene>
    <name evidence="2" type="ORF">MU1_21100</name>
</gene>
<dbReference type="InterPro" id="IPR016187">
    <property type="entry name" value="CTDL_fold"/>
</dbReference>
<keyword evidence="3" id="KW-1185">Reference proteome</keyword>
<dbReference type="Proteomes" id="UP001157114">
    <property type="component" value="Unassembled WGS sequence"/>
</dbReference>
<dbReference type="EMBL" id="BSSQ01000009">
    <property type="protein sequence ID" value="GLX67765.1"/>
    <property type="molecule type" value="Genomic_DNA"/>
</dbReference>
<feature type="domain" description="Sulfatase-modifying factor enzyme-like" evidence="1">
    <location>
        <begin position="49"/>
        <end position="121"/>
    </location>
</feature>
<proteinExistence type="predicted"/>